<keyword evidence="1 15" id="KW-0540">Nuclease</keyword>
<dbReference type="Proteomes" id="UP000003936">
    <property type="component" value="Chromosome"/>
</dbReference>
<dbReference type="InterPro" id="IPR000212">
    <property type="entry name" value="DNA_helicase_UvrD/REP"/>
</dbReference>
<dbReference type="GO" id="GO:0009338">
    <property type="term" value="C:exodeoxyribonuclease V complex"/>
    <property type="evidence" value="ECO:0007669"/>
    <property type="project" value="TreeGrafter"/>
</dbReference>
<keyword evidence="12 15" id="KW-0413">Isomerase</keyword>
<evidence type="ECO:0000313" key="20">
    <source>
        <dbReference type="Proteomes" id="UP000003936"/>
    </source>
</evidence>
<dbReference type="GO" id="GO:0008854">
    <property type="term" value="F:exodeoxyribonuclease V activity"/>
    <property type="evidence" value="ECO:0007669"/>
    <property type="project" value="UniProtKB-EC"/>
</dbReference>
<dbReference type="Pfam" id="PF13361">
    <property type="entry name" value="UvrD_C"/>
    <property type="match status" value="1"/>
</dbReference>
<evidence type="ECO:0000256" key="14">
    <source>
        <dbReference type="ARBA" id="ARBA00048988"/>
    </source>
</evidence>
<feature type="active site" description="For nuclease activity" evidence="15">
    <location>
        <position position="1081"/>
    </location>
</feature>
<proteinExistence type="inferred from homology"/>
<keyword evidence="3 15" id="KW-0547">Nucleotide-binding</keyword>
<dbReference type="HAMAP" id="MF_01485">
    <property type="entry name" value="RecB"/>
    <property type="match status" value="1"/>
</dbReference>
<feature type="region of interest" description="DNA-binding and helicase activity, interacts with RecC" evidence="15">
    <location>
        <begin position="1"/>
        <end position="850"/>
    </location>
</feature>
<feature type="binding site" evidence="15">
    <location>
        <position position="957"/>
    </location>
    <ligand>
        <name>Mg(2+)</name>
        <dbReference type="ChEBI" id="CHEBI:18420"/>
    </ligand>
</feature>
<feature type="domain" description="UvrD-like helicase C-terminal" evidence="18">
    <location>
        <begin position="476"/>
        <end position="742"/>
    </location>
</feature>
<dbReference type="NCBIfam" id="NF008128">
    <property type="entry name" value="PRK10876.1"/>
    <property type="match status" value="1"/>
</dbReference>
<evidence type="ECO:0000259" key="18">
    <source>
        <dbReference type="PROSITE" id="PS51217"/>
    </source>
</evidence>
<dbReference type="AlphaFoldDB" id="J3VSX2"/>
<dbReference type="RefSeq" id="WP_014888353.1">
    <property type="nucleotide sequence ID" value="NC_018419.1"/>
</dbReference>
<evidence type="ECO:0000256" key="3">
    <source>
        <dbReference type="ARBA" id="ARBA00022741"/>
    </source>
</evidence>
<keyword evidence="6 15" id="KW-0347">Helicase</keyword>
<comment type="function">
    <text evidence="15">A helicase/nuclease that prepares dsDNA breaks (DSB) for recombinational DNA repair. Binds to DSBs and unwinds DNA via a highly rapid and processive ATP-dependent bidirectional helicase activity. Unwinds dsDNA until it encounters a Chi (crossover hotspot instigator) sequence from the 3' direction. Cuts ssDNA a few nucleotides 3' to the Chi site. The properties and activities of the enzyme are changed at Chi. The Chi-altered holoenzyme produces a long 3'-ssDNA overhang and facilitates RecA-binding to the ssDNA for homologous DNA recombination and repair. Holoenzyme degrades any linearized DNA that is unable to undergo homologous recombination. In the holoenzyme this subunit contributes ATPase, 3'-5' helicase, exonuclease activity and loads RecA onto ssDNA.</text>
</comment>
<dbReference type="PANTHER" id="PTHR11070">
    <property type="entry name" value="UVRD / RECB / PCRA DNA HELICASE FAMILY MEMBER"/>
    <property type="match status" value="1"/>
</dbReference>
<feature type="region of interest" description="Nuclease activity, interacts with RecD and RecA" evidence="15">
    <location>
        <begin position="899"/>
        <end position="1190"/>
    </location>
</feature>
<dbReference type="Gene3D" id="1.10.486.10">
    <property type="entry name" value="PCRA, domain 4"/>
    <property type="match status" value="1"/>
</dbReference>
<comment type="subunit">
    <text evidence="15">Heterotrimer of RecB, RecC and RecD. All subunits contribute to DNA-binding. Interacts with RecA.</text>
</comment>
<keyword evidence="2 15" id="KW-0479">Metal-binding</keyword>
<evidence type="ECO:0000256" key="6">
    <source>
        <dbReference type="ARBA" id="ARBA00022806"/>
    </source>
</evidence>
<dbReference type="EC" id="3.1.11.5" evidence="15"/>
<evidence type="ECO:0000256" key="16">
    <source>
        <dbReference type="PROSITE-ProRule" id="PRU00560"/>
    </source>
</evidence>
<organism evidence="19 20">
    <name type="scientific">secondary endosymbiont of Ctenarytaina eucalypti</name>
    <dbReference type="NCBI Taxonomy" id="1199245"/>
    <lineage>
        <taxon>Bacteria</taxon>
        <taxon>Pseudomonadati</taxon>
        <taxon>Pseudomonadota</taxon>
        <taxon>Gammaproteobacteria</taxon>
        <taxon>Enterobacterales</taxon>
        <taxon>Enterobacteriaceae</taxon>
        <taxon>aphid secondary symbionts</taxon>
    </lineage>
</organism>
<dbReference type="KEGG" id="sect:A359_06700"/>
<comment type="miscellaneous">
    <text evidence="15">In the RecBCD complex, RecB has a slow 3'-5' helicase, an exonuclease activity and loads RecA onto ssDNA, RecD has a fast 5'-3' helicase activity, while RecC stimulates the ATPase and processivity of the RecB helicase and contributes to recognition of the Chi site.</text>
</comment>
<protein>
    <recommendedName>
        <fullName evidence="15">RecBCD enzyme subunit RecB</fullName>
        <ecNumber evidence="15">3.1.11.5</ecNumber>
        <ecNumber evidence="15">5.6.2.4</ecNumber>
    </recommendedName>
    <alternativeName>
        <fullName evidence="15">DNA 3'-5' helicase subunit RecB</fullName>
    </alternativeName>
    <alternativeName>
        <fullName evidence="15">Exonuclease V subunit RecB</fullName>
        <shortName evidence="15">ExoV subunit RecB</shortName>
    </alternativeName>
    <alternativeName>
        <fullName evidence="15">Helicase/nuclease RecBCD subunit RecB</fullName>
    </alternativeName>
</protein>
<feature type="binding site" evidence="15">
    <location>
        <position position="1068"/>
    </location>
    <ligand>
        <name>Mg(2+)</name>
        <dbReference type="ChEBI" id="CHEBI:18420"/>
    </ligand>
</feature>
<dbReference type="Pfam" id="PF00580">
    <property type="entry name" value="UvrD-helicase"/>
    <property type="match status" value="1"/>
</dbReference>
<feature type="domain" description="UvrD-like helicase ATP-binding" evidence="17">
    <location>
        <begin position="1"/>
        <end position="446"/>
    </location>
</feature>
<evidence type="ECO:0000256" key="9">
    <source>
        <dbReference type="ARBA" id="ARBA00022842"/>
    </source>
</evidence>
<evidence type="ECO:0000313" key="19">
    <source>
        <dbReference type="EMBL" id="AFP85056.1"/>
    </source>
</evidence>
<evidence type="ECO:0000256" key="2">
    <source>
        <dbReference type="ARBA" id="ARBA00022723"/>
    </source>
</evidence>
<keyword evidence="11 15" id="KW-0234">DNA repair</keyword>
<comment type="domain">
    <text evidence="15">The N-terminal DNA-binding domain is a ssDNA-dependent ATPase and has ATP-dependent 3'-5' helicase function. This domain interacts with RecC.</text>
</comment>
<keyword evidence="10 15" id="KW-0238">DNA-binding</keyword>
<dbReference type="InterPro" id="IPR014016">
    <property type="entry name" value="UvrD-like_ATP-bd"/>
</dbReference>
<keyword evidence="20" id="KW-1185">Reference proteome</keyword>
<evidence type="ECO:0000256" key="4">
    <source>
        <dbReference type="ARBA" id="ARBA00022763"/>
    </source>
</evidence>
<dbReference type="PANTHER" id="PTHR11070:SF23">
    <property type="entry name" value="RECBCD ENZYME SUBUNIT RECB"/>
    <property type="match status" value="1"/>
</dbReference>
<dbReference type="GO" id="GO:0000724">
    <property type="term" value="P:double-strand break repair via homologous recombination"/>
    <property type="evidence" value="ECO:0007669"/>
    <property type="project" value="UniProtKB-UniRule"/>
</dbReference>
<dbReference type="EMBL" id="CP003546">
    <property type="protein sequence ID" value="AFP85056.1"/>
    <property type="molecule type" value="Genomic_DNA"/>
</dbReference>
<evidence type="ECO:0000256" key="1">
    <source>
        <dbReference type="ARBA" id="ARBA00022722"/>
    </source>
</evidence>
<evidence type="ECO:0000256" key="7">
    <source>
        <dbReference type="ARBA" id="ARBA00022839"/>
    </source>
</evidence>
<name>J3VSX2_9ENTR</name>
<comment type="cofactor">
    <cofactor evidence="15">
        <name>Mg(2+)</name>
        <dbReference type="ChEBI" id="CHEBI:18420"/>
    </cofactor>
    <text evidence="15">Binds 1 Mg(2+) ion per subunit.</text>
</comment>
<dbReference type="NCBIfam" id="TIGR00609">
    <property type="entry name" value="recB"/>
    <property type="match status" value="1"/>
</dbReference>
<comment type="similarity">
    <text evidence="15">Belongs to the helicase family. UvrD subfamily.</text>
</comment>
<evidence type="ECO:0000259" key="17">
    <source>
        <dbReference type="PROSITE" id="PS51198"/>
    </source>
</evidence>
<dbReference type="GO" id="GO:0000287">
    <property type="term" value="F:magnesium ion binding"/>
    <property type="evidence" value="ECO:0007669"/>
    <property type="project" value="UniProtKB-UniRule"/>
</dbReference>
<keyword evidence="9 15" id="KW-0460">Magnesium</keyword>
<accession>J3VSX2</accession>
<evidence type="ECO:0000256" key="13">
    <source>
        <dbReference type="ARBA" id="ARBA00034617"/>
    </source>
</evidence>
<keyword evidence="7 15" id="KW-0269">Exonuclease</keyword>
<evidence type="ECO:0000256" key="12">
    <source>
        <dbReference type="ARBA" id="ARBA00023235"/>
    </source>
</evidence>
<dbReference type="STRING" id="1199245.A359_06700"/>
<dbReference type="EC" id="5.6.2.4" evidence="15"/>
<evidence type="ECO:0000256" key="10">
    <source>
        <dbReference type="ARBA" id="ARBA00023125"/>
    </source>
</evidence>
<dbReference type="Gene3D" id="3.40.50.300">
    <property type="entry name" value="P-loop containing nucleotide triphosphate hydrolases"/>
    <property type="match status" value="2"/>
</dbReference>
<sequence>MNAESLNPLTLPLQGVRLIEASAGTGKTYTLAVLYLRLLLGLGGEAAYSRPLSVKEILVVTFTEVATEELRCRIRKNIHNLRLACLQGTSEDPLLSSLLAQINDFRLAACYLLAAERQIDEAAIHTIHGFCQRILHHYAMESGMFFQQTLIEDESFLRQQVSDDFWRRHCYLLPLDIARIVQKYWEGPEQLLAELLPYLQGEMPVFPNPPDITEPIIARHARIIAAIDALKQKWRESSVALREIFDNYTLNHLISNKKNLSTWLEKIDFWASNSTIDYQVPDELANFKISALGKIITDGEPPKHELFFAIEAFFQQKLSLRELIFVMALVEIRRSLEEEKKQRAEIGFDDLLSLLDRTLSAGDSALCKSLRTRYPVAIIDEFQDTDPQQYRIFRQIYSSHITCALLLIGDPKQAIYAFRGADIFTYMRARSEVDAYYTLDTNWRSSAGMINAVNQLFQNLYMPFIFSAIPFFSVRSVDRNTGLRLVVQQQSQPALRIWLQSGGAVSIREYQECMAHQCAVTIREWLDAARLGKAWLEGRQGNQALRASDITVLVRNRNEGTLVRTALAALKIPAVYLSNRDSVFETLEARELQFILQAVLAPENNTWMRLALSTRLLGLNAAALDVLNNDEDRWEKWFEEFSRYRERWKKHGVLPMLRQILINYRLAERLLASERGERRLTDVLHIGELLQEASMKLENEFSLVRWLILQVESPQPQVKNQQLRLESDAHLVQIITVHKSKGLEFPIVFLPFPADFRLNKQPLFHNRASYTACLDLSKDAESLRLAEEERLAEDVRLLYVALTRSIYHCSLGIAPLFRSRRKKTGVSDLHLSALGYLIQQGKACDANVLHKRLAALVRRAGGDIALRKTLKVTGTPLTAAPAPLPVLGARSFPGLQRDPWRVTSYTGLQRYFSPAVMALKQSSRLDVGVRSSGRQQKRLSLTPHTFPRGVLPGLFLHDLFKTLDFNRPVDPKWLNQKLAEQGIEALWLPAITHWLECVIAMPLDGNSLTLAHLGPNRRYSELPFYMSIDATVQARDLDRLCKRHDALSARCLQLAFPPVKGILKGFIDLVFHWQDRYYLLDYKANWLGKDSSAYTQSAIEEAMILHRYDLQYQLYTVALHRFLRHRLVNYEYHRNFGGVYYLFLRGFDAPTLGNSIFYCRPDIALVDGLDNLFIGNKIATDGESLSKSME</sequence>
<dbReference type="PATRIC" id="fig|1199245.3.peg.798"/>
<dbReference type="GO" id="GO:0016887">
    <property type="term" value="F:ATP hydrolysis activity"/>
    <property type="evidence" value="ECO:0007669"/>
    <property type="project" value="RHEA"/>
</dbReference>
<dbReference type="GO" id="GO:0003677">
    <property type="term" value="F:DNA binding"/>
    <property type="evidence" value="ECO:0007669"/>
    <property type="project" value="UniProtKB-UniRule"/>
</dbReference>
<dbReference type="InterPro" id="IPR004586">
    <property type="entry name" value="RecB"/>
</dbReference>
<dbReference type="Gene3D" id="3.90.320.10">
    <property type="match status" value="1"/>
</dbReference>
<dbReference type="PROSITE" id="PS51198">
    <property type="entry name" value="UVRD_HELICASE_ATP_BIND"/>
    <property type="match status" value="1"/>
</dbReference>
<dbReference type="GO" id="GO:0005829">
    <property type="term" value="C:cytosol"/>
    <property type="evidence" value="ECO:0007669"/>
    <property type="project" value="TreeGrafter"/>
</dbReference>
<feature type="binding site" evidence="16">
    <location>
        <begin position="21"/>
        <end position="28"/>
    </location>
    <ligand>
        <name>ATP</name>
        <dbReference type="ChEBI" id="CHEBI:30616"/>
    </ligand>
</feature>
<keyword evidence="5 15" id="KW-0378">Hydrolase</keyword>
<evidence type="ECO:0000256" key="15">
    <source>
        <dbReference type="HAMAP-Rule" id="MF_01485"/>
    </source>
</evidence>
<comment type="catalytic activity">
    <reaction evidence="14 15">
        <text>ATP + H2O = ADP + phosphate + H(+)</text>
        <dbReference type="Rhea" id="RHEA:13065"/>
        <dbReference type="ChEBI" id="CHEBI:15377"/>
        <dbReference type="ChEBI" id="CHEBI:15378"/>
        <dbReference type="ChEBI" id="CHEBI:30616"/>
        <dbReference type="ChEBI" id="CHEBI:43474"/>
        <dbReference type="ChEBI" id="CHEBI:456216"/>
        <dbReference type="EC" id="5.6.2.4"/>
    </reaction>
</comment>
<comment type="catalytic activity">
    <reaction evidence="15">
        <text>Exonucleolytic cleavage (in the presence of ATP) in either 5'- to 3'- or 3'- to 5'-direction to yield 5'-phosphooligonucleotides.</text>
        <dbReference type="EC" id="3.1.11.5"/>
    </reaction>
</comment>
<comment type="catalytic activity">
    <reaction evidence="13 15">
        <text>Couples ATP hydrolysis with the unwinding of duplex DNA by translocating in the 3'-5' direction.</text>
        <dbReference type="EC" id="5.6.2.4"/>
    </reaction>
</comment>
<evidence type="ECO:0000256" key="8">
    <source>
        <dbReference type="ARBA" id="ARBA00022840"/>
    </source>
</evidence>
<comment type="domain">
    <text evidence="15">The C-terminal domain has nuclease activity and interacts with RecD. It interacts with RecA, facilitating its loading onto ssDNA.</text>
</comment>
<dbReference type="PROSITE" id="PS51217">
    <property type="entry name" value="UVRD_HELICASE_CTER"/>
    <property type="match status" value="1"/>
</dbReference>
<dbReference type="InterPro" id="IPR011604">
    <property type="entry name" value="PDDEXK-like_dom_sf"/>
</dbReference>
<dbReference type="SUPFAM" id="SSF52980">
    <property type="entry name" value="Restriction endonuclease-like"/>
    <property type="match status" value="1"/>
</dbReference>
<keyword evidence="4 15" id="KW-0227">DNA damage</keyword>
<gene>
    <name evidence="15" type="primary">recB</name>
    <name evidence="19" type="ORF">A359_06700</name>
</gene>
<dbReference type="GO" id="GO:0043138">
    <property type="term" value="F:3'-5' DNA helicase activity"/>
    <property type="evidence" value="ECO:0007669"/>
    <property type="project" value="UniProtKB-UniRule"/>
</dbReference>
<evidence type="ECO:0000256" key="11">
    <source>
        <dbReference type="ARBA" id="ARBA00023204"/>
    </source>
</evidence>
<reference evidence="19 20" key="1">
    <citation type="journal article" date="2012" name="Mol. Biol. Evol.">
        <title>Genome reduction and co-evolution between the primary and secondary bacterial symbionts of psyllids.</title>
        <authorList>
            <person name="Sloan D.B."/>
            <person name="Moran N.A."/>
        </authorList>
    </citation>
    <scope>NUCLEOTIDE SEQUENCE [LARGE SCALE GENOMIC DNA]</scope>
    <source>
        <strain evidence="19">Ceuc_S</strain>
    </source>
</reference>
<dbReference type="InterPro" id="IPR014017">
    <property type="entry name" value="DNA_helicase_UvrD-like_C"/>
</dbReference>
<evidence type="ECO:0000256" key="5">
    <source>
        <dbReference type="ARBA" id="ARBA00022801"/>
    </source>
</evidence>
<dbReference type="GO" id="GO:0005524">
    <property type="term" value="F:ATP binding"/>
    <property type="evidence" value="ECO:0007669"/>
    <property type="project" value="UniProtKB-UniRule"/>
</dbReference>
<dbReference type="InterPro" id="IPR027417">
    <property type="entry name" value="P-loop_NTPase"/>
</dbReference>
<dbReference type="CDD" id="cd22352">
    <property type="entry name" value="RecB_C-like"/>
    <property type="match status" value="1"/>
</dbReference>
<keyword evidence="8 15" id="KW-0067">ATP-binding</keyword>
<dbReference type="Gene3D" id="1.10.3170.10">
    <property type="entry name" value="Recbcd, chain B, domain 2"/>
    <property type="match status" value="1"/>
</dbReference>
<dbReference type="HOGENOM" id="CLU_001114_6_0_6"/>
<feature type="binding site" evidence="15">
    <location>
        <position position="1081"/>
    </location>
    <ligand>
        <name>Mg(2+)</name>
        <dbReference type="ChEBI" id="CHEBI:18420"/>
    </ligand>
</feature>
<dbReference type="InterPro" id="IPR011335">
    <property type="entry name" value="Restrct_endonuc-II-like"/>
</dbReference>
<dbReference type="OrthoDB" id="9810135at2"/>
<dbReference type="SUPFAM" id="SSF52540">
    <property type="entry name" value="P-loop containing nucleoside triphosphate hydrolases"/>
    <property type="match status" value="1"/>
</dbReference>